<keyword evidence="1" id="KW-0472">Membrane</keyword>
<proteinExistence type="predicted"/>
<dbReference type="AlphaFoldDB" id="A0A4R3K0G4"/>
<accession>A0A4R3K0G4</accession>
<dbReference type="OrthoDB" id="8561689at2"/>
<comment type="caution">
    <text evidence="2">The sequence shown here is derived from an EMBL/GenBank/DDBJ whole genome shotgun (WGS) entry which is preliminary data.</text>
</comment>
<evidence type="ECO:0000256" key="1">
    <source>
        <dbReference type="SAM" id="Phobius"/>
    </source>
</evidence>
<keyword evidence="1" id="KW-0812">Transmembrane</keyword>
<feature type="transmembrane region" description="Helical" evidence="1">
    <location>
        <begin position="89"/>
        <end position="107"/>
    </location>
</feature>
<evidence type="ECO:0000313" key="3">
    <source>
        <dbReference type="Proteomes" id="UP000295135"/>
    </source>
</evidence>
<feature type="transmembrane region" description="Helical" evidence="1">
    <location>
        <begin position="46"/>
        <end position="68"/>
    </location>
</feature>
<reference evidence="2 3" key="1">
    <citation type="submission" date="2019-03" db="EMBL/GenBank/DDBJ databases">
        <title>Genomic Encyclopedia of Type Strains, Phase IV (KMG-IV): sequencing the most valuable type-strain genomes for metagenomic binning, comparative biology and taxonomic classification.</title>
        <authorList>
            <person name="Goeker M."/>
        </authorList>
    </citation>
    <scope>NUCLEOTIDE SEQUENCE [LARGE SCALE GENOMIC DNA]</scope>
    <source>
        <strain evidence="2 3">DSM 103923</strain>
    </source>
</reference>
<gene>
    <name evidence="2" type="ORF">EDC61_102161</name>
</gene>
<evidence type="ECO:0000313" key="2">
    <source>
        <dbReference type="EMBL" id="TCS73391.1"/>
    </source>
</evidence>
<protein>
    <submittedName>
        <fullName evidence="2">Uncharacterized protein</fullName>
    </submittedName>
</protein>
<organism evidence="2 3">
    <name type="scientific">Sulfuritortus calidifontis</name>
    <dbReference type="NCBI Taxonomy" id="1914471"/>
    <lineage>
        <taxon>Bacteria</taxon>
        <taxon>Pseudomonadati</taxon>
        <taxon>Pseudomonadota</taxon>
        <taxon>Betaproteobacteria</taxon>
        <taxon>Nitrosomonadales</taxon>
        <taxon>Thiobacillaceae</taxon>
        <taxon>Sulfuritortus</taxon>
    </lineage>
</organism>
<dbReference type="EMBL" id="SLZY01000002">
    <property type="protein sequence ID" value="TCS73391.1"/>
    <property type="molecule type" value="Genomic_DNA"/>
</dbReference>
<feature type="transmembrane region" description="Helical" evidence="1">
    <location>
        <begin position="113"/>
        <end position="133"/>
    </location>
</feature>
<dbReference type="Proteomes" id="UP000295135">
    <property type="component" value="Unassembled WGS sequence"/>
</dbReference>
<feature type="transmembrane region" description="Helical" evidence="1">
    <location>
        <begin position="21"/>
        <end position="40"/>
    </location>
</feature>
<keyword evidence="3" id="KW-1185">Reference proteome</keyword>
<dbReference type="RefSeq" id="WP_126458689.1">
    <property type="nucleotide sequence ID" value="NZ_AP018721.1"/>
</dbReference>
<keyword evidence="1" id="KW-1133">Transmembrane helix</keyword>
<sequence length="149" mass="16605">MSEKHIVTAASCLRSARLFNYASIISISLSTLLLVVGLNINTKMSFLPFVLSVPPIMLWLAGSIFVYAAIAHHPDDRVVHYNRWAGYRYYAMVGAMVVAGQPLYGIFEDGRGMLLVWGIMALGIVPLGIRDIVRAGREDWKDIEVERHA</sequence>
<name>A0A4R3K0G4_9PROT</name>